<gene>
    <name evidence="1" type="primary">Fcan01_24282</name>
    <name evidence="1" type="ORF">TNCV_2680921</name>
</gene>
<accession>A0A8X6S7X2</accession>
<organism evidence="1 2">
    <name type="scientific">Trichonephila clavipes</name>
    <name type="common">Golden silk orbweaver</name>
    <name type="synonym">Nephila clavipes</name>
    <dbReference type="NCBI Taxonomy" id="2585209"/>
    <lineage>
        <taxon>Eukaryota</taxon>
        <taxon>Metazoa</taxon>
        <taxon>Ecdysozoa</taxon>
        <taxon>Arthropoda</taxon>
        <taxon>Chelicerata</taxon>
        <taxon>Arachnida</taxon>
        <taxon>Araneae</taxon>
        <taxon>Araneomorphae</taxon>
        <taxon>Entelegynae</taxon>
        <taxon>Araneoidea</taxon>
        <taxon>Nephilidae</taxon>
        <taxon>Trichonephila</taxon>
    </lineage>
</organism>
<evidence type="ECO:0000313" key="2">
    <source>
        <dbReference type="Proteomes" id="UP000887159"/>
    </source>
</evidence>
<comment type="caution">
    <text evidence="1">The sequence shown here is derived from an EMBL/GenBank/DDBJ whole genome shotgun (WGS) entry which is preliminary data.</text>
</comment>
<sequence>MHTFCDASSSSYACVVYLRTEGKEGMSIQLLQAQSRVALLRKTTVPRLELFACCIGACLAYSMKKAVSLEDVSSFFWTDSTTVLYWIKNKENWRTFVNNRVNQLSTAEIGTNLYGTFPLIFLSIFLGNINSRLFQSTPKR</sequence>
<dbReference type="Pfam" id="PF05380">
    <property type="entry name" value="Peptidase_A17"/>
    <property type="match status" value="1"/>
</dbReference>
<evidence type="ECO:0000313" key="1">
    <source>
        <dbReference type="EMBL" id="GFY06300.1"/>
    </source>
</evidence>
<name>A0A8X6S7X2_TRICX</name>
<reference evidence="1" key="1">
    <citation type="submission" date="2020-08" db="EMBL/GenBank/DDBJ databases">
        <title>Multicomponent nature underlies the extraordinary mechanical properties of spider dragline silk.</title>
        <authorList>
            <person name="Kono N."/>
            <person name="Nakamura H."/>
            <person name="Mori M."/>
            <person name="Yoshida Y."/>
            <person name="Ohtoshi R."/>
            <person name="Malay A.D."/>
            <person name="Moran D.A.P."/>
            <person name="Tomita M."/>
            <person name="Numata K."/>
            <person name="Arakawa K."/>
        </authorList>
    </citation>
    <scope>NUCLEOTIDE SEQUENCE</scope>
</reference>
<dbReference type="EMBL" id="BMAU01021258">
    <property type="protein sequence ID" value="GFY06300.1"/>
    <property type="molecule type" value="Genomic_DNA"/>
</dbReference>
<dbReference type="PANTHER" id="PTHR47331:SF1">
    <property type="entry name" value="GAG-LIKE PROTEIN"/>
    <property type="match status" value="1"/>
</dbReference>
<dbReference type="AlphaFoldDB" id="A0A8X6S7X2"/>
<protein>
    <submittedName>
        <fullName evidence="1">Pro-Pol polyprotein</fullName>
    </submittedName>
</protein>
<dbReference type="Proteomes" id="UP000887159">
    <property type="component" value="Unassembled WGS sequence"/>
</dbReference>
<dbReference type="PANTHER" id="PTHR47331">
    <property type="entry name" value="PHD-TYPE DOMAIN-CONTAINING PROTEIN"/>
    <property type="match status" value="1"/>
</dbReference>
<proteinExistence type="predicted"/>
<keyword evidence="2" id="KW-1185">Reference proteome</keyword>
<dbReference type="InterPro" id="IPR008042">
    <property type="entry name" value="Retrotrans_Pao"/>
</dbReference>